<organism evidence="1 2">
    <name type="scientific">Luteolibacter ambystomatis</name>
    <dbReference type="NCBI Taxonomy" id="2824561"/>
    <lineage>
        <taxon>Bacteria</taxon>
        <taxon>Pseudomonadati</taxon>
        <taxon>Verrucomicrobiota</taxon>
        <taxon>Verrucomicrobiia</taxon>
        <taxon>Verrucomicrobiales</taxon>
        <taxon>Verrucomicrobiaceae</taxon>
        <taxon>Luteolibacter</taxon>
    </lineage>
</organism>
<proteinExistence type="predicted"/>
<sequence length="662" mass="73573">MLRPQSLLLVILFLTPAVWGAPQWTVSKDGGITWQIKPEHLPHGDHLEQSGKSVDAITNWDLDAQGHLKLTRSVRWPMLRTLPDNTHAALQIGLGSDTEPTAKIDGQDAPAAVMDRVSIDGILTFHGKQGPLEFQRTLFASNEQPAMIETYEWTNRSDKPVTLTQPKWLQQSATDASKGKWGVYQVRREWIGAGTMVLAPGETSRGGLCISAVKDGEPFPWPDVFAERTARENFRQQLAGTLVLKTPDPIFDEMFRQAKYRTTESIYATRGGLMHGPGGRNKFLAAIWCNDQCEYANPFFAFVDNASARESARNSFAWYAKFINPQYKPIPSSIISEGRDIWAGAGDRGDAAMTAYGASRWALAGGDPELANEVWPLIEWCLEYTHRQLNDQGVPKSDKDELEGRFPAGTANLCTAALYHDALLSSAALARDLGKPAETTATYIKQAAELKEAINRYFGAEVEGYDTYRYYDGNDILRSWICVPLVCGILERKDGTLKALFSDRLWTKDGLLTQAGTKTYWDRSTLYGLRGAFIAGDTTRGLDYLTRFTRQRLLGDHVPYSIEAWPEAGQSHLAAESALYCRIFTEGVLGVRPTGLARCSITPQLPAEWPQASLEKIRSFGRVWNLAVRHNGPEVEVVVTDAAGRKIYQGRKPQGQAHEIAF</sequence>
<dbReference type="RefSeq" id="WP_211631440.1">
    <property type="nucleotide sequence ID" value="NZ_CP073100.1"/>
</dbReference>
<name>A0A975IZB6_9BACT</name>
<dbReference type="SUPFAM" id="SSF48208">
    <property type="entry name" value="Six-hairpin glycosidases"/>
    <property type="match status" value="1"/>
</dbReference>
<dbReference type="EMBL" id="CP073100">
    <property type="protein sequence ID" value="QUE51301.1"/>
    <property type="molecule type" value="Genomic_DNA"/>
</dbReference>
<keyword evidence="2" id="KW-1185">Reference proteome</keyword>
<gene>
    <name evidence="1" type="ORF">KBB96_00015</name>
</gene>
<dbReference type="Proteomes" id="UP000676169">
    <property type="component" value="Chromosome"/>
</dbReference>
<protein>
    <recommendedName>
        <fullName evidence="3">Alpha-L-rhamnosidase six-hairpin glycosidase domain-containing protein</fullName>
    </recommendedName>
</protein>
<dbReference type="InterPro" id="IPR012341">
    <property type="entry name" value="6hp_glycosidase-like_sf"/>
</dbReference>
<accession>A0A975IZB6</accession>
<dbReference type="AlphaFoldDB" id="A0A975IZB6"/>
<evidence type="ECO:0000313" key="1">
    <source>
        <dbReference type="EMBL" id="QUE51301.1"/>
    </source>
</evidence>
<dbReference type="Gene3D" id="1.50.10.10">
    <property type="match status" value="1"/>
</dbReference>
<evidence type="ECO:0000313" key="2">
    <source>
        <dbReference type="Proteomes" id="UP000676169"/>
    </source>
</evidence>
<dbReference type="KEGG" id="lamb:KBB96_00015"/>
<reference evidence="1" key="1">
    <citation type="submission" date="2021-04" db="EMBL/GenBank/DDBJ databases">
        <title>Luteolibacter sp. 32A isolated from the skin of an Anderson's salamander (Ambystoma andersonii).</title>
        <authorList>
            <person name="Spergser J."/>
            <person name="Busse H.-J."/>
        </authorList>
    </citation>
    <scope>NUCLEOTIDE SEQUENCE</scope>
    <source>
        <strain evidence="1">32A</strain>
    </source>
</reference>
<dbReference type="InterPro" id="IPR008928">
    <property type="entry name" value="6-hairpin_glycosidase_sf"/>
</dbReference>
<dbReference type="GO" id="GO:0005975">
    <property type="term" value="P:carbohydrate metabolic process"/>
    <property type="evidence" value="ECO:0007669"/>
    <property type="project" value="InterPro"/>
</dbReference>
<evidence type="ECO:0008006" key="3">
    <source>
        <dbReference type="Google" id="ProtNLM"/>
    </source>
</evidence>